<sequence>MTHPEINVTGTGSATRRAERATLVLQVHSRTCPTSDDASAALTTFINKLTESIGPYCPDDAGTGRIKGDAAISHYSIDIRDTNNHRERQSEPSSFMISKASTYATSYSGRADLDIDFADFKLLNTLATQFSTTENVSIQRVIWHLTEATLASVESLARKEAAKNALQRARDYAEVFADISAEEAVHKVKVVVVTEGSKYEQRTRPQMHYGRKQSVKTKFLKEKAELTFEPVDIVVEVKVQGKFVVGE</sequence>
<dbReference type="PANTHER" id="PTHR34387">
    <property type="entry name" value="SLR1258 PROTEIN"/>
    <property type="match status" value="1"/>
</dbReference>
<evidence type="ECO:0000313" key="1">
    <source>
        <dbReference type="EMBL" id="KAF2825400.1"/>
    </source>
</evidence>
<dbReference type="InterPro" id="IPR007497">
    <property type="entry name" value="SIMPL/DUF541"/>
</dbReference>
<name>A0A6A6ZWG8_9PLEO</name>
<proteinExistence type="predicted"/>
<reference evidence="1" key="1">
    <citation type="journal article" date="2020" name="Stud. Mycol.">
        <title>101 Dothideomycetes genomes: a test case for predicting lifestyles and emergence of pathogens.</title>
        <authorList>
            <person name="Haridas S."/>
            <person name="Albert R."/>
            <person name="Binder M."/>
            <person name="Bloem J."/>
            <person name="Labutti K."/>
            <person name="Salamov A."/>
            <person name="Andreopoulos B."/>
            <person name="Baker S."/>
            <person name="Barry K."/>
            <person name="Bills G."/>
            <person name="Bluhm B."/>
            <person name="Cannon C."/>
            <person name="Castanera R."/>
            <person name="Culley D."/>
            <person name="Daum C."/>
            <person name="Ezra D."/>
            <person name="Gonzalez J."/>
            <person name="Henrissat B."/>
            <person name="Kuo A."/>
            <person name="Liang C."/>
            <person name="Lipzen A."/>
            <person name="Lutzoni F."/>
            <person name="Magnuson J."/>
            <person name="Mondo S."/>
            <person name="Nolan M."/>
            <person name="Ohm R."/>
            <person name="Pangilinan J."/>
            <person name="Park H.-J."/>
            <person name="Ramirez L."/>
            <person name="Alfaro M."/>
            <person name="Sun H."/>
            <person name="Tritt A."/>
            <person name="Yoshinaga Y."/>
            <person name="Zwiers L.-H."/>
            <person name="Turgeon B."/>
            <person name="Goodwin S."/>
            <person name="Spatafora J."/>
            <person name="Crous P."/>
            <person name="Grigoriev I."/>
        </authorList>
    </citation>
    <scope>NUCLEOTIDE SEQUENCE</scope>
    <source>
        <strain evidence="1">CBS 113818</strain>
    </source>
</reference>
<keyword evidence="2" id="KW-1185">Reference proteome</keyword>
<organism evidence="1 2">
    <name type="scientific">Ophiobolus disseminans</name>
    <dbReference type="NCBI Taxonomy" id="1469910"/>
    <lineage>
        <taxon>Eukaryota</taxon>
        <taxon>Fungi</taxon>
        <taxon>Dikarya</taxon>
        <taxon>Ascomycota</taxon>
        <taxon>Pezizomycotina</taxon>
        <taxon>Dothideomycetes</taxon>
        <taxon>Pleosporomycetidae</taxon>
        <taxon>Pleosporales</taxon>
        <taxon>Pleosporineae</taxon>
        <taxon>Phaeosphaeriaceae</taxon>
        <taxon>Ophiobolus</taxon>
    </lineage>
</organism>
<gene>
    <name evidence="1" type="ORF">CC86DRAFT_42922</name>
</gene>
<dbReference type="GO" id="GO:0006974">
    <property type="term" value="P:DNA damage response"/>
    <property type="evidence" value="ECO:0007669"/>
    <property type="project" value="TreeGrafter"/>
</dbReference>
<dbReference type="Pfam" id="PF04402">
    <property type="entry name" value="SIMPL"/>
    <property type="match status" value="1"/>
</dbReference>
<dbReference type="InterPro" id="IPR052022">
    <property type="entry name" value="26kDa_periplasmic_antigen"/>
</dbReference>
<dbReference type="Gene3D" id="3.30.70.2970">
    <property type="entry name" value="Protein of unknown function (DUF541), domain 2"/>
    <property type="match status" value="1"/>
</dbReference>
<protein>
    <submittedName>
        <fullName evidence="1">Uncharacterized protein</fullName>
    </submittedName>
</protein>
<dbReference type="OrthoDB" id="3335918at2759"/>
<dbReference type="Proteomes" id="UP000799424">
    <property type="component" value="Unassembled WGS sequence"/>
</dbReference>
<evidence type="ECO:0000313" key="2">
    <source>
        <dbReference type="Proteomes" id="UP000799424"/>
    </source>
</evidence>
<accession>A0A6A6ZWG8</accession>
<dbReference type="Gene3D" id="3.30.110.170">
    <property type="entry name" value="Protein of unknown function (DUF541), domain 1"/>
    <property type="match status" value="1"/>
</dbReference>
<dbReference type="PANTHER" id="PTHR34387:SF2">
    <property type="entry name" value="SLR1258 PROTEIN"/>
    <property type="match status" value="1"/>
</dbReference>
<dbReference type="EMBL" id="MU006228">
    <property type="protein sequence ID" value="KAF2825400.1"/>
    <property type="molecule type" value="Genomic_DNA"/>
</dbReference>
<dbReference type="AlphaFoldDB" id="A0A6A6ZWG8"/>